<dbReference type="Gene3D" id="1.25.40.10">
    <property type="entry name" value="Tetratricopeptide repeat domain"/>
    <property type="match status" value="1"/>
</dbReference>
<dbReference type="OrthoDB" id="791132at2"/>
<dbReference type="SUPFAM" id="SSF48452">
    <property type="entry name" value="TPR-like"/>
    <property type="match status" value="1"/>
</dbReference>
<evidence type="ECO:0000313" key="2">
    <source>
        <dbReference type="Proteomes" id="UP000317010"/>
    </source>
</evidence>
<reference evidence="1 2" key="1">
    <citation type="submission" date="2019-07" db="EMBL/GenBank/DDBJ databases">
        <title>Genomic Encyclopedia of Archaeal and Bacterial Type Strains, Phase II (KMG-II): from individual species to whole genera.</title>
        <authorList>
            <person name="Goeker M."/>
        </authorList>
    </citation>
    <scope>NUCLEOTIDE SEQUENCE [LARGE SCALE GENOMIC DNA]</scope>
    <source>
        <strain evidence="1 2">ATCC BAA-1854</strain>
    </source>
</reference>
<keyword evidence="2" id="KW-1185">Reference proteome</keyword>
<name>A0A562TXX9_9SPHI</name>
<evidence type="ECO:0008006" key="3">
    <source>
        <dbReference type="Google" id="ProtNLM"/>
    </source>
</evidence>
<proteinExistence type="predicted"/>
<dbReference type="Proteomes" id="UP000317010">
    <property type="component" value="Unassembled WGS sequence"/>
</dbReference>
<dbReference type="InterPro" id="IPR011990">
    <property type="entry name" value="TPR-like_helical_dom_sf"/>
</dbReference>
<comment type="caution">
    <text evidence="1">The sequence shown here is derived from an EMBL/GenBank/DDBJ whole genome shotgun (WGS) entry which is preliminary data.</text>
</comment>
<organism evidence="1 2">
    <name type="scientific">Mucilaginibacter frigoritolerans</name>
    <dbReference type="NCBI Taxonomy" id="652788"/>
    <lineage>
        <taxon>Bacteria</taxon>
        <taxon>Pseudomonadati</taxon>
        <taxon>Bacteroidota</taxon>
        <taxon>Sphingobacteriia</taxon>
        <taxon>Sphingobacteriales</taxon>
        <taxon>Sphingobacteriaceae</taxon>
        <taxon>Mucilaginibacter</taxon>
    </lineage>
</organism>
<dbReference type="EMBL" id="VLLI01000009">
    <property type="protein sequence ID" value="TWI98158.1"/>
    <property type="molecule type" value="Genomic_DNA"/>
</dbReference>
<accession>A0A562TXX9</accession>
<dbReference type="RefSeq" id="WP_144914137.1">
    <property type="nucleotide sequence ID" value="NZ_VLLI01000009.1"/>
</dbReference>
<gene>
    <name evidence="1" type="ORF">JN11_03237</name>
</gene>
<dbReference type="AlphaFoldDB" id="A0A562TXX9"/>
<evidence type="ECO:0000313" key="1">
    <source>
        <dbReference type="EMBL" id="TWI98158.1"/>
    </source>
</evidence>
<sequence length="173" mass="20219">METYYTIEEKYLQAVEEVSYGETPKGLQLLNEIINNDPLYARAHFQLAKIYYYEIKDYQTAGYHFKTCMELEPLFPDNYFHYLRLVVFLNMEKQVNIISQKALNTPGVNAASIYDLLGLFFEKNKLWNKALNSYQKALMDVTGKDLKGQIEESLSRVNEKINKGITYQYHLSG</sequence>
<protein>
    <recommendedName>
        <fullName evidence="3">Tetratricopeptide repeat protein</fullName>
    </recommendedName>
</protein>